<dbReference type="AlphaFoldDB" id="A0A2S5A1U8"/>
<keyword evidence="2" id="KW-0805">Transcription regulation</keyword>
<dbReference type="Pfam" id="PF08281">
    <property type="entry name" value="Sigma70_r4_2"/>
    <property type="match status" value="1"/>
</dbReference>
<keyword evidence="4" id="KW-0804">Transcription</keyword>
<dbReference type="Pfam" id="PF04542">
    <property type="entry name" value="Sigma70_r2"/>
    <property type="match status" value="1"/>
</dbReference>
<dbReference type="Gene3D" id="1.10.1740.10">
    <property type="match status" value="1"/>
</dbReference>
<evidence type="ECO:0000256" key="2">
    <source>
        <dbReference type="ARBA" id="ARBA00023015"/>
    </source>
</evidence>
<dbReference type="SUPFAM" id="SSF88659">
    <property type="entry name" value="Sigma3 and sigma4 domains of RNA polymerase sigma factors"/>
    <property type="match status" value="1"/>
</dbReference>
<dbReference type="InterPro" id="IPR039425">
    <property type="entry name" value="RNA_pol_sigma-70-like"/>
</dbReference>
<name>A0A2S5A1U8_9SPHI</name>
<dbReference type="InterPro" id="IPR036388">
    <property type="entry name" value="WH-like_DNA-bd_sf"/>
</dbReference>
<dbReference type="GO" id="GO:0003677">
    <property type="term" value="F:DNA binding"/>
    <property type="evidence" value="ECO:0007669"/>
    <property type="project" value="InterPro"/>
</dbReference>
<dbReference type="PANTHER" id="PTHR43133:SF46">
    <property type="entry name" value="RNA POLYMERASE SIGMA-70 FACTOR ECF SUBFAMILY"/>
    <property type="match status" value="1"/>
</dbReference>
<sequence>MDDSFILEQLFADEAKGFKSLFDNYYKPLCLQAFLMLNDEGEAQDIVQAFFVKLWQEKQYLQINTSLKSYLKSAIRNTCLNRIKQRKLFKEGELEEAYIVVDESAEKLLENKELQYQMDKALNTLPEQCRAVFTSVALDNKKYQEAADEMGISINTVKTQLKRAFLKMREQMVEFK</sequence>
<dbReference type="InterPro" id="IPR013325">
    <property type="entry name" value="RNA_pol_sigma_r2"/>
</dbReference>
<dbReference type="SUPFAM" id="SSF88946">
    <property type="entry name" value="Sigma2 domain of RNA polymerase sigma factors"/>
    <property type="match status" value="1"/>
</dbReference>
<dbReference type="GO" id="GO:0006352">
    <property type="term" value="P:DNA-templated transcription initiation"/>
    <property type="evidence" value="ECO:0007669"/>
    <property type="project" value="InterPro"/>
</dbReference>
<dbReference type="OrthoDB" id="653814at2"/>
<evidence type="ECO:0000256" key="4">
    <source>
        <dbReference type="ARBA" id="ARBA00023163"/>
    </source>
</evidence>
<comment type="similarity">
    <text evidence="1">Belongs to the sigma-70 factor family. ECF subfamily.</text>
</comment>
<dbReference type="NCBIfam" id="TIGR02985">
    <property type="entry name" value="Sig70_bacteroi1"/>
    <property type="match status" value="1"/>
</dbReference>
<dbReference type="InterPro" id="IPR014284">
    <property type="entry name" value="RNA_pol_sigma-70_dom"/>
</dbReference>
<dbReference type="InterPro" id="IPR014327">
    <property type="entry name" value="RNA_pol_sigma70_bacteroid"/>
</dbReference>
<accession>A0A2S5A1U8</accession>
<organism evidence="7 8">
    <name type="scientific">Solitalea longa</name>
    <dbReference type="NCBI Taxonomy" id="2079460"/>
    <lineage>
        <taxon>Bacteria</taxon>
        <taxon>Pseudomonadati</taxon>
        <taxon>Bacteroidota</taxon>
        <taxon>Sphingobacteriia</taxon>
        <taxon>Sphingobacteriales</taxon>
        <taxon>Sphingobacteriaceae</taxon>
        <taxon>Solitalea</taxon>
    </lineage>
</organism>
<evidence type="ECO:0000256" key="1">
    <source>
        <dbReference type="ARBA" id="ARBA00010641"/>
    </source>
</evidence>
<dbReference type="Proteomes" id="UP000236893">
    <property type="component" value="Unassembled WGS sequence"/>
</dbReference>
<dbReference type="CDD" id="cd06171">
    <property type="entry name" value="Sigma70_r4"/>
    <property type="match status" value="1"/>
</dbReference>
<proteinExistence type="inferred from homology"/>
<dbReference type="InterPro" id="IPR013249">
    <property type="entry name" value="RNA_pol_sigma70_r4_t2"/>
</dbReference>
<dbReference type="InterPro" id="IPR013324">
    <property type="entry name" value="RNA_pol_sigma_r3/r4-like"/>
</dbReference>
<dbReference type="Gene3D" id="1.10.10.10">
    <property type="entry name" value="Winged helix-like DNA-binding domain superfamily/Winged helix DNA-binding domain"/>
    <property type="match status" value="1"/>
</dbReference>
<dbReference type="RefSeq" id="WP_103789197.1">
    <property type="nucleotide sequence ID" value="NZ_PQVF01000007.1"/>
</dbReference>
<dbReference type="NCBIfam" id="TIGR02937">
    <property type="entry name" value="sigma70-ECF"/>
    <property type="match status" value="1"/>
</dbReference>
<dbReference type="EMBL" id="PQVF01000007">
    <property type="protein sequence ID" value="POY36279.1"/>
    <property type="molecule type" value="Genomic_DNA"/>
</dbReference>
<evidence type="ECO:0000256" key="3">
    <source>
        <dbReference type="ARBA" id="ARBA00023082"/>
    </source>
</evidence>
<evidence type="ECO:0000313" key="8">
    <source>
        <dbReference type="Proteomes" id="UP000236893"/>
    </source>
</evidence>
<reference evidence="7 8" key="1">
    <citation type="submission" date="2018-01" db="EMBL/GenBank/DDBJ databases">
        <authorList>
            <person name="Gaut B.S."/>
            <person name="Morton B.R."/>
            <person name="Clegg M.T."/>
            <person name="Duvall M.R."/>
        </authorList>
    </citation>
    <scope>NUCLEOTIDE SEQUENCE [LARGE SCALE GENOMIC DNA]</scope>
    <source>
        <strain evidence="7 8">HR-AV</strain>
    </source>
</reference>
<gene>
    <name evidence="7" type="ORF">C3K47_11020</name>
</gene>
<comment type="caution">
    <text evidence="7">The sequence shown here is derived from an EMBL/GenBank/DDBJ whole genome shotgun (WGS) entry which is preliminary data.</text>
</comment>
<feature type="domain" description="RNA polymerase sigma-70 region 2" evidence="5">
    <location>
        <begin position="21"/>
        <end position="87"/>
    </location>
</feature>
<evidence type="ECO:0008006" key="9">
    <source>
        <dbReference type="Google" id="ProtNLM"/>
    </source>
</evidence>
<evidence type="ECO:0000259" key="5">
    <source>
        <dbReference type="Pfam" id="PF04542"/>
    </source>
</evidence>
<keyword evidence="3" id="KW-0731">Sigma factor</keyword>
<evidence type="ECO:0000259" key="6">
    <source>
        <dbReference type="Pfam" id="PF08281"/>
    </source>
</evidence>
<evidence type="ECO:0000313" key="7">
    <source>
        <dbReference type="EMBL" id="POY36279.1"/>
    </source>
</evidence>
<feature type="domain" description="RNA polymerase sigma factor 70 region 4 type 2" evidence="6">
    <location>
        <begin position="117"/>
        <end position="168"/>
    </location>
</feature>
<dbReference type="GO" id="GO:0016987">
    <property type="term" value="F:sigma factor activity"/>
    <property type="evidence" value="ECO:0007669"/>
    <property type="project" value="UniProtKB-KW"/>
</dbReference>
<dbReference type="PANTHER" id="PTHR43133">
    <property type="entry name" value="RNA POLYMERASE ECF-TYPE SIGMA FACTO"/>
    <property type="match status" value="1"/>
</dbReference>
<dbReference type="InterPro" id="IPR007627">
    <property type="entry name" value="RNA_pol_sigma70_r2"/>
</dbReference>
<keyword evidence="8" id="KW-1185">Reference proteome</keyword>
<protein>
    <recommendedName>
        <fullName evidence="9">RNA polymerase sigma-70 factor</fullName>
    </recommendedName>
</protein>